<dbReference type="Proteomes" id="UP000322454">
    <property type="component" value="Unassembled WGS sequence"/>
</dbReference>
<dbReference type="Gene3D" id="3.40.50.620">
    <property type="entry name" value="HUPs"/>
    <property type="match status" value="1"/>
</dbReference>
<dbReference type="InterPro" id="IPR014729">
    <property type="entry name" value="Rossmann-like_a/b/a_fold"/>
</dbReference>
<accession>A0A520XGP2</accession>
<feature type="domain" description="Sulfatase N-terminal" evidence="1">
    <location>
        <begin position="5"/>
        <end position="312"/>
    </location>
</feature>
<dbReference type="Pfam" id="PF01507">
    <property type="entry name" value="PAPS_reduct"/>
    <property type="match status" value="1"/>
</dbReference>
<dbReference type="Pfam" id="PF00884">
    <property type="entry name" value="Sulfatase"/>
    <property type="match status" value="1"/>
</dbReference>
<name>A0A520XGP2_9DELT</name>
<reference evidence="3 4" key="1">
    <citation type="submission" date="2019-01" db="EMBL/GenBank/DDBJ databases">
        <title>Insights into ecological role of a new deltaproteobacterial order Candidatus Sinidesulfobacterales (Sva0485) by metagenomics and metatranscriptomics.</title>
        <authorList>
            <person name="Tan S."/>
            <person name="Liu J."/>
            <person name="Fang Y."/>
            <person name="Hedlund B."/>
            <person name="Lian Z.-H."/>
            <person name="Huang L.-Y."/>
            <person name="Li J.-T."/>
            <person name="Huang L.-N."/>
            <person name="Li W.-J."/>
            <person name="Jiang H.-C."/>
            <person name="Dong H.-L."/>
            <person name="Shu W.-S."/>
        </authorList>
    </citation>
    <scope>NUCLEOTIDE SEQUENCE [LARGE SCALE GENOMIC DNA]</scope>
    <source>
        <strain evidence="3">AP4</strain>
    </source>
</reference>
<dbReference type="GO" id="GO:0003824">
    <property type="term" value="F:catalytic activity"/>
    <property type="evidence" value="ECO:0007669"/>
    <property type="project" value="InterPro"/>
</dbReference>
<dbReference type="InterPro" id="IPR000917">
    <property type="entry name" value="Sulfatase_N"/>
</dbReference>
<dbReference type="SUPFAM" id="SSF53649">
    <property type="entry name" value="Alkaline phosphatase-like"/>
    <property type="match status" value="1"/>
</dbReference>
<evidence type="ECO:0008006" key="5">
    <source>
        <dbReference type="Google" id="ProtNLM"/>
    </source>
</evidence>
<dbReference type="PANTHER" id="PTHR43196:SF1">
    <property type="entry name" value="SULFATE ADENYLYLTRANSFERASE SUBUNIT 2"/>
    <property type="match status" value="1"/>
</dbReference>
<organism evidence="3 4">
    <name type="scientific">Candidatus Acidulodesulfobacterium acidiphilum</name>
    <dbReference type="NCBI Taxonomy" id="2597224"/>
    <lineage>
        <taxon>Bacteria</taxon>
        <taxon>Deltaproteobacteria</taxon>
        <taxon>Candidatus Acidulodesulfobacterales</taxon>
        <taxon>Candidatus Acidulodesulfobacterium</taxon>
    </lineage>
</organism>
<dbReference type="SUPFAM" id="SSF52402">
    <property type="entry name" value="Adenine nucleotide alpha hydrolases-like"/>
    <property type="match status" value="1"/>
</dbReference>
<sequence>MNNKVLLISVDNLRYDCVSYIKNRPHLKQFYVENLVDTPTLDEIAENSTVFTDCFSTSSYTTAAHASLFTGLLQPKHGLRPFFYKKMRTDCATLAEIYKNSGYKTIFYSDVIELFQPLGLTKGFDFIYANDINLLFKQISALENEKVFCFIHLFDIHEPYIFSQNYNENHYNDDYFAFINKMSSLYKIPVQNNNPFTLWNNFSGKVNYGVQIMLPPYIYGVNKFDKGRFRLIYGFLKNAGYFNDENIYSIFADHGEGRIVFYDMPVFGHMGELFDEVIKIPLILHAPQLEKGVNNKLASIVDLFPTLISLSGLKVILDDKSAPSGSNLIETDGLSLLGEKEREYCYSEFCTQNMYNEIMQFSAGVYDRSKNGASFKDKYFLSQRSIRTKDRKYLFIPDNILQSEAKKILENINLSDEDFIIEMFNSVMRKRVGKPEYLFLLNSLKSKQTTRQNIYQSMITSEIYNRPKNYYFDLINDPLEENFNALNTSLSDSIKYIEILNEIESHSFISENLFDDKSATGKNGARIIFNQPESDKNIAAESLALLEQKISLGIEIIKEAEDRYGDKIGIAFTGGKDSTVLLDLIRRSKNGKIPFKVITIDTSAEFPEIKEFMEKLKSAWNFEIVKYSNNEALRQKYPIAKDKTDCCNTLKTIPLKESIKDLHLKAMFTGIRRDENEARANESYFSKRKDPHHFRIHPLLHFTEKDIWDYIKFNNLPYCNLYEQGYRSIDCAPCTHKTSEKDAAERSGRSQDKEAAMDKLRQLGYF</sequence>
<feature type="domain" description="Phosphoadenosine phosphosulphate reductase" evidence="2">
    <location>
        <begin position="570"/>
        <end position="737"/>
    </location>
</feature>
<evidence type="ECO:0000313" key="4">
    <source>
        <dbReference type="Proteomes" id="UP000322454"/>
    </source>
</evidence>
<evidence type="ECO:0000259" key="1">
    <source>
        <dbReference type="Pfam" id="PF00884"/>
    </source>
</evidence>
<dbReference type="AlphaFoldDB" id="A0A520XGP2"/>
<protein>
    <recommendedName>
        <fullName evidence="5">Phosphoadenosine phosphosulfate reductase</fullName>
    </recommendedName>
</protein>
<dbReference type="PANTHER" id="PTHR43196">
    <property type="entry name" value="SULFATE ADENYLYLTRANSFERASE SUBUNIT 2"/>
    <property type="match status" value="1"/>
</dbReference>
<evidence type="ECO:0000259" key="2">
    <source>
        <dbReference type="Pfam" id="PF01507"/>
    </source>
</evidence>
<dbReference type="InterPro" id="IPR017850">
    <property type="entry name" value="Alkaline_phosphatase_core_sf"/>
</dbReference>
<proteinExistence type="predicted"/>
<dbReference type="InterPro" id="IPR002500">
    <property type="entry name" value="PAPS_reduct_dom"/>
</dbReference>
<gene>
    <name evidence="3" type="ORF">EVJ48_00170</name>
</gene>
<dbReference type="EMBL" id="SHMQ01000001">
    <property type="protein sequence ID" value="RZV40372.1"/>
    <property type="molecule type" value="Genomic_DNA"/>
</dbReference>
<comment type="caution">
    <text evidence="3">The sequence shown here is derived from an EMBL/GenBank/DDBJ whole genome shotgun (WGS) entry which is preliminary data.</text>
</comment>
<evidence type="ECO:0000313" key="3">
    <source>
        <dbReference type="EMBL" id="RZV40372.1"/>
    </source>
</evidence>
<dbReference type="InterPro" id="IPR050128">
    <property type="entry name" value="Sulfate_adenylyltrnsfr_sub2"/>
</dbReference>
<dbReference type="Gene3D" id="3.40.720.10">
    <property type="entry name" value="Alkaline Phosphatase, subunit A"/>
    <property type="match status" value="2"/>
</dbReference>